<name>A0A0C3QSN2_9AGAM</name>
<evidence type="ECO:0000313" key="2">
    <source>
        <dbReference type="Proteomes" id="UP000054248"/>
    </source>
</evidence>
<reference evidence="1 2" key="1">
    <citation type="submission" date="2014-04" db="EMBL/GenBank/DDBJ databases">
        <authorList>
            <consortium name="DOE Joint Genome Institute"/>
            <person name="Kuo A."/>
            <person name="Girlanda M."/>
            <person name="Perotto S."/>
            <person name="Kohler A."/>
            <person name="Nagy L.G."/>
            <person name="Floudas D."/>
            <person name="Copeland A."/>
            <person name="Barry K.W."/>
            <person name="Cichocki N."/>
            <person name="Veneault-Fourrey C."/>
            <person name="LaButti K."/>
            <person name="Lindquist E.A."/>
            <person name="Lipzen A."/>
            <person name="Lundell T."/>
            <person name="Morin E."/>
            <person name="Murat C."/>
            <person name="Sun H."/>
            <person name="Tunlid A."/>
            <person name="Henrissat B."/>
            <person name="Grigoriev I.V."/>
            <person name="Hibbett D.S."/>
            <person name="Martin F."/>
            <person name="Nordberg H.P."/>
            <person name="Cantor M.N."/>
            <person name="Hua S.X."/>
        </authorList>
    </citation>
    <scope>NUCLEOTIDE SEQUENCE [LARGE SCALE GENOMIC DNA]</scope>
    <source>
        <strain evidence="1 2">MUT 4182</strain>
    </source>
</reference>
<dbReference type="EMBL" id="KN822966">
    <property type="protein sequence ID" value="KIO31044.1"/>
    <property type="molecule type" value="Genomic_DNA"/>
</dbReference>
<protein>
    <submittedName>
        <fullName evidence="1">Uncharacterized protein</fullName>
    </submittedName>
</protein>
<evidence type="ECO:0000313" key="1">
    <source>
        <dbReference type="EMBL" id="KIO31044.1"/>
    </source>
</evidence>
<organism evidence="1 2">
    <name type="scientific">Tulasnella calospora MUT 4182</name>
    <dbReference type="NCBI Taxonomy" id="1051891"/>
    <lineage>
        <taxon>Eukaryota</taxon>
        <taxon>Fungi</taxon>
        <taxon>Dikarya</taxon>
        <taxon>Basidiomycota</taxon>
        <taxon>Agaricomycotina</taxon>
        <taxon>Agaricomycetes</taxon>
        <taxon>Cantharellales</taxon>
        <taxon>Tulasnellaceae</taxon>
        <taxon>Tulasnella</taxon>
    </lineage>
</organism>
<dbReference type="AlphaFoldDB" id="A0A0C3QSN2"/>
<gene>
    <name evidence="1" type="ORF">M407DRAFT_141415</name>
</gene>
<dbReference type="Proteomes" id="UP000054248">
    <property type="component" value="Unassembled WGS sequence"/>
</dbReference>
<reference evidence="2" key="2">
    <citation type="submission" date="2015-01" db="EMBL/GenBank/DDBJ databases">
        <title>Evolutionary Origins and Diversification of the Mycorrhizal Mutualists.</title>
        <authorList>
            <consortium name="DOE Joint Genome Institute"/>
            <consortium name="Mycorrhizal Genomics Consortium"/>
            <person name="Kohler A."/>
            <person name="Kuo A."/>
            <person name="Nagy L.G."/>
            <person name="Floudas D."/>
            <person name="Copeland A."/>
            <person name="Barry K.W."/>
            <person name="Cichocki N."/>
            <person name="Veneault-Fourrey C."/>
            <person name="LaButti K."/>
            <person name="Lindquist E.A."/>
            <person name="Lipzen A."/>
            <person name="Lundell T."/>
            <person name="Morin E."/>
            <person name="Murat C."/>
            <person name="Riley R."/>
            <person name="Ohm R."/>
            <person name="Sun H."/>
            <person name="Tunlid A."/>
            <person name="Henrissat B."/>
            <person name="Grigoriev I.V."/>
            <person name="Hibbett D.S."/>
            <person name="Martin F."/>
        </authorList>
    </citation>
    <scope>NUCLEOTIDE SEQUENCE [LARGE SCALE GENOMIC DNA]</scope>
    <source>
        <strain evidence="2">MUT 4182</strain>
    </source>
</reference>
<dbReference type="OrthoDB" id="3173670at2759"/>
<dbReference type="HOGENOM" id="CLU_118669_1_0_1"/>
<proteinExistence type="predicted"/>
<sequence>MVLSEKDPTYQLLVKTHRLTVVVGVPVSTELGKVKEEILSALNQFEDDEPDVPKVSDIGDFEICRRNNTTQKYEVVPTTGDAAKKTVKEAGLKAWERLFLRFRDGEGGLSDVQVELPPLVEDE</sequence>
<keyword evidence="2" id="KW-1185">Reference proteome</keyword>
<accession>A0A0C3QSN2</accession>